<dbReference type="InterPro" id="IPR016181">
    <property type="entry name" value="Acyl_CoA_acyltransferase"/>
</dbReference>
<dbReference type="AlphaFoldDB" id="A0A193G4M7"/>
<sequence length="270" mass="29764">MRDLAVHSSSGQANLVSTPVDTQAIRMEEAALNATTVREQMLYDGWLVRWAPAAAKRARSVNVIAAPHRDLDEKLAFCNAVYARAQLPPVFRLTSVCPDPALDAQLDARGLRRFGDSCVMAVPLRARRAESLAATLRYDHEPAARFAAIAGALRGQAAEHVSEHARRLATIAVPCIRMAARDDDGRPVATGMVVVDGDVAGIFDVVVHADARRRGYARHLMHRLTDEAYQAGARAAYLQVEYANAAARRLYASLGFSDRYAYWYRTHEHK</sequence>
<dbReference type="PANTHER" id="PTHR43420">
    <property type="entry name" value="ACETYLTRANSFERASE"/>
    <property type="match status" value="1"/>
</dbReference>
<proteinExistence type="predicted"/>
<keyword evidence="2" id="KW-0012">Acyltransferase</keyword>
<dbReference type="InterPro" id="IPR050680">
    <property type="entry name" value="YpeA/RimI_acetyltransf"/>
</dbReference>
<accession>A0A193G4M7</accession>
<evidence type="ECO:0000256" key="2">
    <source>
        <dbReference type="ARBA" id="ARBA00023315"/>
    </source>
</evidence>
<dbReference type="Gene3D" id="3.40.630.30">
    <property type="match status" value="1"/>
</dbReference>
<name>A0A193G4M7_9BORD</name>
<dbReference type="Pfam" id="PF00583">
    <property type="entry name" value="Acetyltransf_1"/>
    <property type="match status" value="1"/>
</dbReference>
<dbReference type="STRING" id="463025.BAU08_26320"/>
<organism evidence="4 5">
    <name type="scientific">Bordetella bronchialis</name>
    <dbReference type="NCBI Taxonomy" id="463025"/>
    <lineage>
        <taxon>Bacteria</taxon>
        <taxon>Pseudomonadati</taxon>
        <taxon>Pseudomonadota</taxon>
        <taxon>Betaproteobacteria</taxon>
        <taxon>Burkholderiales</taxon>
        <taxon>Alcaligenaceae</taxon>
        <taxon>Bordetella</taxon>
    </lineage>
</organism>
<dbReference type="EMBL" id="CP016171">
    <property type="protein sequence ID" value="ANN74406.1"/>
    <property type="molecule type" value="Genomic_DNA"/>
</dbReference>
<evidence type="ECO:0000259" key="3">
    <source>
        <dbReference type="PROSITE" id="PS51186"/>
    </source>
</evidence>
<dbReference type="SUPFAM" id="SSF55729">
    <property type="entry name" value="Acyl-CoA N-acyltransferases (Nat)"/>
    <property type="match status" value="1"/>
</dbReference>
<dbReference type="InterPro" id="IPR000182">
    <property type="entry name" value="GNAT_dom"/>
</dbReference>
<dbReference type="Proteomes" id="UP000092213">
    <property type="component" value="Chromosome"/>
</dbReference>
<reference evidence="4 5" key="1">
    <citation type="submission" date="2016-06" db="EMBL/GenBank/DDBJ databases">
        <title>Complete genome sequences of Bordetella bronchialis and Bordetella flabilis.</title>
        <authorList>
            <person name="LiPuma J.J."/>
            <person name="Spilker T."/>
        </authorList>
    </citation>
    <scope>NUCLEOTIDE SEQUENCE [LARGE SCALE GENOMIC DNA]</scope>
    <source>
        <strain evidence="4 5">AU17976</strain>
    </source>
</reference>
<gene>
    <name evidence="4" type="ORF">BAU08_26320</name>
</gene>
<feature type="domain" description="N-acetyltransferase" evidence="3">
    <location>
        <begin position="122"/>
        <end position="270"/>
    </location>
</feature>
<dbReference type="RefSeq" id="WP_066672406.1">
    <property type="nucleotide sequence ID" value="NZ_CP016171.1"/>
</dbReference>
<dbReference type="PROSITE" id="PS51186">
    <property type="entry name" value="GNAT"/>
    <property type="match status" value="1"/>
</dbReference>
<evidence type="ECO:0000256" key="1">
    <source>
        <dbReference type="ARBA" id="ARBA00022679"/>
    </source>
</evidence>
<evidence type="ECO:0000313" key="5">
    <source>
        <dbReference type="Proteomes" id="UP000092213"/>
    </source>
</evidence>
<dbReference type="GO" id="GO:0016747">
    <property type="term" value="F:acyltransferase activity, transferring groups other than amino-acyl groups"/>
    <property type="evidence" value="ECO:0007669"/>
    <property type="project" value="InterPro"/>
</dbReference>
<keyword evidence="1" id="KW-0808">Transferase</keyword>
<evidence type="ECO:0000313" key="4">
    <source>
        <dbReference type="EMBL" id="ANN74406.1"/>
    </source>
</evidence>
<protein>
    <recommendedName>
        <fullName evidence="3">N-acetyltransferase domain-containing protein</fullName>
    </recommendedName>
</protein>
<dbReference type="CDD" id="cd04301">
    <property type="entry name" value="NAT_SF"/>
    <property type="match status" value="1"/>
</dbReference>